<gene>
    <name evidence="3" type="ORF">GCM10009550_09620</name>
</gene>
<dbReference type="SUPFAM" id="SSF51430">
    <property type="entry name" value="NAD(P)-linked oxidoreductase"/>
    <property type="match status" value="1"/>
</dbReference>
<dbReference type="PANTHER" id="PTHR43625:SF40">
    <property type="entry name" value="ALDO-KETO REDUCTASE YAKC [NADP(+)]"/>
    <property type="match status" value="1"/>
</dbReference>
<evidence type="ECO:0000256" key="1">
    <source>
        <dbReference type="ARBA" id="ARBA00023002"/>
    </source>
</evidence>
<dbReference type="PANTHER" id="PTHR43625">
    <property type="entry name" value="AFLATOXIN B1 ALDEHYDE REDUCTASE"/>
    <property type="match status" value="1"/>
</dbReference>
<feature type="domain" description="NADP-dependent oxidoreductase" evidence="2">
    <location>
        <begin position="16"/>
        <end position="280"/>
    </location>
</feature>
<keyword evidence="4" id="KW-1185">Reference proteome</keyword>
<reference evidence="3 4" key="1">
    <citation type="journal article" date="2019" name="Int. J. Syst. Evol. Microbiol.">
        <title>The Global Catalogue of Microorganisms (GCM) 10K type strain sequencing project: providing services to taxonomists for standard genome sequencing and annotation.</title>
        <authorList>
            <consortium name="The Broad Institute Genomics Platform"/>
            <consortium name="The Broad Institute Genome Sequencing Center for Infectious Disease"/>
            <person name="Wu L."/>
            <person name="Ma J."/>
        </authorList>
    </citation>
    <scope>NUCLEOTIDE SEQUENCE [LARGE SCALE GENOMIC DNA]</scope>
    <source>
        <strain evidence="3 4">JCM 10696</strain>
    </source>
</reference>
<protein>
    <submittedName>
        <fullName evidence="3">Aldo/keto reductase</fullName>
    </submittedName>
</protein>
<dbReference type="Pfam" id="PF00248">
    <property type="entry name" value="Aldo_ket_red"/>
    <property type="match status" value="1"/>
</dbReference>
<dbReference type="PRINTS" id="PR00069">
    <property type="entry name" value="ALDKETRDTASE"/>
</dbReference>
<dbReference type="InterPro" id="IPR023210">
    <property type="entry name" value="NADP_OxRdtase_dom"/>
</dbReference>
<name>A0ABN1QBU2_9ACTN</name>
<dbReference type="RefSeq" id="WP_344237075.1">
    <property type="nucleotide sequence ID" value="NZ_BAAAHH010000002.1"/>
</dbReference>
<sequence length="281" mass="30617">MSFEMFFIGRDLPVHRIGLGTGQLVGKGHWGPRGEREDAVKLLRHAVMRGVDLIDTSGDYGPGLAEELIAEALRPYPVGLAIATKGGIVRTSATEWHLDGRPESLREMCEASLRRLGLETIDLYQLHRIDPQVPLAEQLGALTELRSEGKIRHIGLDSVSAEQLRAAVELAEIASVQNRFHLLDREATSLLELCEERQVAFLPWSPLNDGALTAPGRPVVDEIAAAHEATPAQIALSWLLHRSRVLLPAPGTVSTAHLDENLAAGDIELTKEELAKLDALA</sequence>
<evidence type="ECO:0000313" key="4">
    <source>
        <dbReference type="Proteomes" id="UP001500665"/>
    </source>
</evidence>
<keyword evidence="1" id="KW-0560">Oxidoreductase</keyword>
<evidence type="ECO:0000313" key="3">
    <source>
        <dbReference type="EMBL" id="GAA0940296.1"/>
    </source>
</evidence>
<dbReference type="EMBL" id="BAAAHH010000002">
    <property type="protein sequence ID" value="GAA0940296.1"/>
    <property type="molecule type" value="Genomic_DNA"/>
</dbReference>
<comment type="caution">
    <text evidence="3">The sequence shown here is derived from an EMBL/GenBank/DDBJ whole genome shotgun (WGS) entry which is preliminary data.</text>
</comment>
<evidence type="ECO:0000259" key="2">
    <source>
        <dbReference type="Pfam" id="PF00248"/>
    </source>
</evidence>
<dbReference type="Gene3D" id="3.20.20.100">
    <property type="entry name" value="NADP-dependent oxidoreductase domain"/>
    <property type="match status" value="1"/>
</dbReference>
<dbReference type="InterPro" id="IPR050791">
    <property type="entry name" value="Aldo-Keto_reductase"/>
</dbReference>
<dbReference type="InterPro" id="IPR020471">
    <property type="entry name" value="AKR"/>
</dbReference>
<organism evidence="3 4">
    <name type="scientific">Actinocorallia libanotica</name>
    <dbReference type="NCBI Taxonomy" id="46162"/>
    <lineage>
        <taxon>Bacteria</taxon>
        <taxon>Bacillati</taxon>
        <taxon>Actinomycetota</taxon>
        <taxon>Actinomycetes</taxon>
        <taxon>Streptosporangiales</taxon>
        <taxon>Thermomonosporaceae</taxon>
        <taxon>Actinocorallia</taxon>
    </lineage>
</organism>
<proteinExistence type="predicted"/>
<accession>A0ABN1QBU2</accession>
<dbReference type="Proteomes" id="UP001500665">
    <property type="component" value="Unassembled WGS sequence"/>
</dbReference>
<dbReference type="CDD" id="cd19088">
    <property type="entry name" value="AKR_AKR13B1"/>
    <property type="match status" value="1"/>
</dbReference>
<dbReference type="InterPro" id="IPR036812">
    <property type="entry name" value="NAD(P)_OxRdtase_dom_sf"/>
</dbReference>